<dbReference type="AlphaFoldDB" id="A0A6J4SIW2"/>
<sequence length="326" mass="35815">MGLLRSTRSSGSPALPQASRERCLLRCIRPAGATFCASTPPTTCRGPRSRCSPATAAGAACTCSTTASPAMGRCWRRGSRRRPIDSVCGSRAARPGIPRTAPTRRWHGASPRRRAGRLRRRPARHERRPRGARPARKARERCRPARARRAHTTAAARALRRTLGTRSVREPRRRRLREAAASWRRVRTPLRRTQTGDTIEPAAVYAAQAAEVVQDSIARSDGTRGSVLDELFRTRVRGGLLGDFSFDRRGDITESPVTILQVANGGPSRRVASVVARVWRPRAELVNQRPLGGWGSRWDGLVHGGGGRRGSRPSSTRPRTSPSCQR</sequence>
<dbReference type="EMBL" id="CADCVR010000064">
    <property type="protein sequence ID" value="CAA9500519.1"/>
    <property type="molecule type" value="Genomic_DNA"/>
</dbReference>
<evidence type="ECO:0000313" key="2">
    <source>
        <dbReference type="EMBL" id="CAA9500519.1"/>
    </source>
</evidence>
<accession>A0A6J4SIW2</accession>
<proteinExistence type="predicted"/>
<feature type="compositionally biased region" description="Low complexity" evidence="1">
    <location>
        <begin position="312"/>
        <end position="326"/>
    </location>
</feature>
<evidence type="ECO:0000256" key="1">
    <source>
        <dbReference type="SAM" id="MobiDB-lite"/>
    </source>
</evidence>
<feature type="region of interest" description="Disordered" evidence="1">
    <location>
        <begin position="296"/>
        <end position="326"/>
    </location>
</feature>
<feature type="compositionally biased region" description="Basic residues" evidence="1">
    <location>
        <begin position="102"/>
        <end position="151"/>
    </location>
</feature>
<protein>
    <submittedName>
        <fullName evidence="2">Uncharacterized protein</fullName>
    </submittedName>
</protein>
<reference evidence="2" key="1">
    <citation type="submission" date="2020-02" db="EMBL/GenBank/DDBJ databases">
        <authorList>
            <person name="Meier V. D."/>
        </authorList>
    </citation>
    <scope>NUCLEOTIDE SEQUENCE</scope>
    <source>
        <strain evidence="2">AVDCRST_MAG53</strain>
    </source>
</reference>
<gene>
    <name evidence="2" type="ORF">AVDCRST_MAG53-1926</name>
</gene>
<name>A0A6J4SIW2_9ACTN</name>
<feature type="region of interest" description="Disordered" evidence="1">
    <location>
        <begin position="85"/>
        <end position="154"/>
    </location>
</feature>
<organism evidence="2">
    <name type="scientific">uncultured Solirubrobacteraceae bacterium</name>
    <dbReference type="NCBI Taxonomy" id="1162706"/>
    <lineage>
        <taxon>Bacteria</taxon>
        <taxon>Bacillati</taxon>
        <taxon>Actinomycetota</taxon>
        <taxon>Thermoleophilia</taxon>
        <taxon>Solirubrobacterales</taxon>
        <taxon>Solirubrobacteraceae</taxon>
        <taxon>environmental samples</taxon>
    </lineage>
</organism>